<evidence type="ECO:0000259" key="4">
    <source>
        <dbReference type="PROSITE" id="PS50106"/>
    </source>
</evidence>
<evidence type="ECO:0000256" key="1">
    <source>
        <dbReference type="ARBA" id="ARBA00010541"/>
    </source>
</evidence>
<dbReference type="EMBL" id="QQBG01000021">
    <property type="protein sequence ID" value="RDB31308.1"/>
    <property type="molecule type" value="Genomic_DNA"/>
</dbReference>
<dbReference type="GO" id="GO:0004252">
    <property type="term" value="F:serine-type endopeptidase activity"/>
    <property type="evidence" value="ECO:0007669"/>
    <property type="project" value="InterPro"/>
</dbReference>
<gene>
    <name evidence="5" type="ORF">HAT2_00589</name>
</gene>
<dbReference type="SUPFAM" id="SSF50156">
    <property type="entry name" value="PDZ domain-like"/>
    <property type="match status" value="2"/>
</dbReference>
<keyword evidence="3" id="KW-0378">Hydrolase</keyword>
<dbReference type="AlphaFoldDB" id="A0A369KBL0"/>
<dbReference type="Gene3D" id="2.40.10.120">
    <property type="match status" value="1"/>
</dbReference>
<dbReference type="Proteomes" id="UP000253816">
    <property type="component" value="Unassembled WGS sequence"/>
</dbReference>
<dbReference type="GO" id="GO:0006508">
    <property type="term" value="P:proteolysis"/>
    <property type="evidence" value="ECO:0007669"/>
    <property type="project" value="UniProtKB-KW"/>
</dbReference>
<dbReference type="PROSITE" id="PS50106">
    <property type="entry name" value="PDZ"/>
    <property type="match status" value="1"/>
</dbReference>
<sequence>MVENRLRRSHVIATLCACSLGLPFALGNYLFGVRAEAVHKDLHSRRTDSGSLLKQVSNCISSITKESIPAVVSVRCYSTSPDPYHPDGQKDIPPEMMYEEFINRFFGLPMGPPGKQKPSPFRRQAPPEKVEPYLFAFGSGFIIHESGYTVTNAHVVKNADKIAVLLYGEEKEREAQLVGVDADTDLAVIKVEGSNFPYLELGDSDQLQIGEMVIAIGNAHQWTHSVTMGVVSAKGRENLNLNLIEEYIQTDAAINLGNSGGPLLDVDGKVVGVNTAFASNNGSGSIGIGFAIPSNLTRSITQQLIEEGVVRRGFLGVLIKEMTPTTAEAYGLDKPEGFIITEIMEGSAAQRSGMAVGDVLLRVNGRTIKNFQQLRKIFSIHKPGSEVTVTLFRDGKLIDVTVVLDADNQITTDGAQNINELGLLLENHELILDNGKKEFCVRVKEVAPESPAAKSGINLGDLIILLDLNKVHNVLDFKRKLATREAGKQNILLLVADPTGKNRRNVILPSKK</sequence>
<dbReference type="OrthoDB" id="9758917at2"/>
<reference evidence="5 6" key="1">
    <citation type="submission" date="2018-07" db="EMBL/GenBank/DDBJ databases">
        <title>Comparative genomics of the Candidatus Parilichlamydiaceae reveals evidence of convergent evolution and genome reduction in the phylum Chlamydiae.</title>
        <authorList>
            <person name="Taylor-Brown A."/>
            <person name="Polkinghorne A."/>
        </authorList>
    </citation>
    <scope>NUCLEOTIDE SEQUENCE [LARGE SCALE GENOMIC DNA]</scope>
    <source>
        <strain evidence="5 6">Hat2</strain>
    </source>
</reference>
<dbReference type="PANTHER" id="PTHR22939">
    <property type="entry name" value="SERINE PROTEASE FAMILY S1C HTRA-RELATED"/>
    <property type="match status" value="1"/>
</dbReference>
<dbReference type="Pfam" id="PF13180">
    <property type="entry name" value="PDZ_2"/>
    <property type="match status" value="1"/>
</dbReference>
<dbReference type="Gene3D" id="2.30.42.10">
    <property type="match status" value="2"/>
</dbReference>
<comment type="similarity">
    <text evidence="1">Belongs to the peptidase S1C family.</text>
</comment>
<evidence type="ECO:0000256" key="2">
    <source>
        <dbReference type="ARBA" id="ARBA00022670"/>
    </source>
</evidence>
<dbReference type="PRINTS" id="PR00834">
    <property type="entry name" value="PROTEASES2C"/>
</dbReference>
<organism evidence="5 6">
    <name type="scientific">Candidatus Similichlamydia laticola</name>
    <dbReference type="NCBI Taxonomy" id="2170265"/>
    <lineage>
        <taxon>Bacteria</taxon>
        <taxon>Pseudomonadati</taxon>
        <taxon>Chlamydiota</taxon>
        <taxon>Chlamydiia</taxon>
        <taxon>Parachlamydiales</taxon>
        <taxon>Candidatus Parilichlamydiaceae</taxon>
        <taxon>Candidatus Similichlamydia</taxon>
    </lineage>
</organism>
<dbReference type="SMART" id="SM00228">
    <property type="entry name" value="PDZ"/>
    <property type="match status" value="2"/>
</dbReference>
<feature type="domain" description="PDZ" evidence="4">
    <location>
        <begin position="304"/>
        <end position="395"/>
    </location>
</feature>
<dbReference type="SUPFAM" id="SSF50494">
    <property type="entry name" value="Trypsin-like serine proteases"/>
    <property type="match status" value="1"/>
</dbReference>
<dbReference type="InterPro" id="IPR001478">
    <property type="entry name" value="PDZ"/>
</dbReference>
<proteinExistence type="inferred from homology"/>
<dbReference type="PANTHER" id="PTHR22939:SF129">
    <property type="entry name" value="SERINE PROTEASE HTRA2, MITOCHONDRIAL"/>
    <property type="match status" value="1"/>
</dbReference>
<dbReference type="InterPro" id="IPR009003">
    <property type="entry name" value="Peptidase_S1_PA"/>
</dbReference>
<dbReference type="RefSeq" id="WP_114544526.1">
    <property type="nucleotide sequence ID" value="NZ_QQBG01000021.1"/>
</dbReference>
<evidence type="ECO:0000256" key="3">
    <source>
        <dbReference type="ARBA" id="ARBA00022801"/>
    </source>
</evidence>
<evidence type="ECO:0000313" key="6">
    <source>
        <dbReference type="Proteomes" id="UP000253816"/>
    </source>
</evidence>
<accession>A0A369KBL0</accession>
<dbReference type="Pfam" id="PF13365">
    <property type="entry name" value="Trypsin_2"/>
    <property type="match status" value="1"/>
</dbReference>
<evidence type="ECO:0000313" key="5">
    <source>
        <dbReference type="EMBL" id="RDB31308.1"/>
    </source>
</evidence>
<dbReference type="InterPro" id="IPR001940">
    <property type="entry name" value="Peptidase_S1C"/>
</dbReference>
<comment type="caution">
    <text evidence="5">The sequence shown here is derived from an EMBL/GenBank/DDBJ whole genome shotgun (WGS) entry which is preliminary data.</text>
</comment>
<dbReference type="InterPro" id="IPR036034">
    <property type="entry name" value="PDZ_sf"/>
</dbReference>
<dbReference type="Pfam" id="PF00595">
    <property type="entry name" value="PDZ"/>
    <property type="match status" value="1"/>
</dbReference>
<protein>
    <submittedName>
        <fullName evidence="5">HtrA protease/chaperone protein</fullName>
    </submittedName>
</protein>
<keyword evidence="2 5" id="KW-0645">Protease</keyword>
<keyword evidence="6" id="KW-1185">Reference proteome</keyword>
<name>A0A369KBL0_9BACT</name>